<dbReference type="PROSITE" id="PS50181">
    <property type="entry name" value="FBOX"/>
    <property type="match status" value="1"/>
</dbReference>
<dbReference type="EMBL" id="JAZDUA010000225">
    <property type="protein sequence ID" value="KAK7863602.1"/>
    <property type="molecule type" value="Genomic_DNA"/>
</dbReference>
<dbReference type="Gene3D" id="1.20.1280.50">
    <property type="match status" value="1"/>
</dbReference>
<evidence type="ECO:0000313" key="4">
    <source>
        <dbReference type="Proteomes" id="UP001378592"/>
    </source>
</evidence>
<dbReference type="InterPro" id="IPR052301">
    <property type="entry name" value="SCF_F-box/WD-repeat"/>
</dbReference>
<keyword evidence="4" id="KW-1185">Reference proteome</keyword>
<reference evidence="3 4" key="1">
    <citation type="submission" date="2024-03" db="EMBL/GenBank/DDBJ databases">
        <title>The genome assembly and annotation of the cricket Gryllus longicercus Weissman &amp; Gray.</title>
        <authorList>
            <person name="Szrajer S."/>
            <person name="Gray D."/>
            <person name="Ylla G."/>
        </authorList>
    </citation>
    <scope>NUCLEOTIDE SEQUENCE [LARGE SCALE GENOMIC DNA]</scope>
    <source>
        <strain evidence="3">DAG 2021-001</strain>
        <tissue evidence="3">Whole body minus gut</tissue>
    </source>
</reference>
<gene>
    <name evidence="3" type="ORF">R5R35_013474</name>
</gene>
<dbReference type="Pfam" id="PF12937">
    <property type="entry name" value="F-box-like"/>
    <property type="match status" value="1"/>
</dbReference>
<evidence type="ECO:0000313" key="3">
    <source>
        <dbReference type="EMBL" id="KAK7863602.1"/>
    </source>
</evidence>
<organism evidence="3 4">
    <name type="scientific">Gryllus longicercus</name>
    <dbReference type="NCBI Taxonomy" id="2509291"/>
    <lineage>
        <taxon>Eukaryota</taxon>
        <taxon>Metazoa</taxon>
        <taxon>Ecdysozoa</taxon>
        <taxon>Arthropoda</taxon>
        <taxon>Hexapoda</taxon>
        <taxon>Insecta</taxon>
        <taxon>Pterygota</taxon>
        <taxon>Neoptera</taxon>
        <taxon>Polyneoptera</taxon>
        <taxon>Orthoptera</taxon>
        <taxon>Ensifera</taxon>
        <taxon>Gryllidea</taxon>
        <taxon>Grylloidea</taxon>
        <taxon>Gryllidae</taxon>
        <taxon>Gryllinae</taxon>
        <taxon>Gryllus</taxon>
    </lineage>
</organism>
<sequence length="417" mass="48335">MSDQVVSAENAEEKILLENLPTDVLLMIFLYCDEVSLGRLSQQCRRFNEIINEDCIWAERSRKAIVTNQLSKEMQERSFCILPLREKCRISSNWRKGRFKENIYFSHKTRYMPWLVMNHDHLWLSKGNIILCYQRKSDGLRSNCAVQRLTGHQEDVCRFVEAEDMIFSGGRDGAICGWCSDSGEFILSQRDSHTSDINSVTYVKDVLVSGSRDKTIKFWRWQWSDRRCELLRTIDVQDRVWSTSASSHGGLCAIGSSGYHQIPPLHIYDIEHGLEIMKFNEAYVSGAGILDTLWESPHHLFSTGYDGYIRLWDTRTGWCVNTWEDPYDSPIYCLASDNVHTILCGTSHHGRVQLWDKRQQHSLQMYFMSANHSSPVYSLAFDACHLFVALDQSINVMDFSGIRNTAVDMMPYLFRRK</sequence>
<dbReference type="PANTHER" id="PTHR14381">
    <property type="entry name" value="DACTYLIN"/>
    <property type="match status" value="1"/>
</dbReference>
<dbReference type="AlphaFoldDB" id="A0AAN9VJ84"/>
<dbReference type="Pfam" id="PF00400">
    <property type="entry name" value="WD40"/>
    <property type="match status" value="2"/>
</dbReference>
<dbReference type="SUPFAM" id="SSF50978">
    <property type="entry name" value="WD40 repeat-like"/>
    <property type="match status" value="1"/>
</dbReference>
<dbReference type="InterPro" id="IPR015943">
    <property type="entry name" value="WD40/YVTN_repeat-like_dom_sf"/>
</dbReference>
<dbReference type="SUPFAM" id="SSF81383">
    <property type="entry name" value="F-box domain"/>
    <property type="match status" value="1"/>
</dbReference>
<dbReference type="Proteomes" id="UP001378592">
    <property type="component" value="Unassembled WGS sequence"/>
</dbReference>
<accession>A0AAN9VJ84</accession>
<evidence type="ECO:0000259" key="2">
    <source>
        <dbReference type="PROSITE" id="PS50181"/>
    </source>
</evidence>
<dbReference type="Gene3D" id="2.130.10.10">
    <property type="entry name" value="YVTN repeat-like/Quinoprotein amine dehydrogenase"/>
    <property type="match status" value="1"/>
</dbReference>
<dbReference type="InterPro" id="IPR036322">
    <property type="entry name" value="WD40_repeat_dom_sf"/>
</dbReference>
<comment type="caution">
    <text evidence="3">The sequence shown here is derived from an EMBL/GenBank/DDBJ whole genome shotgun (WGS) entry which is preliminary data.</text>
</comment>
<dbReference type="PROSITE" id="PS50082">
    <property type="entry name" value="WD_REPEATS_2"/>
    <property type="match status" value="2"/>
</dbReference>
<dbReference type="FunFam" id="2.130.10.10:FF:002194">
    <property type="entry name" value="Uncharacterized protein"/>
    <property type="match status" value="1"/>
</dbReference>
<dbReference type="SMART" id="SM00256">
    <property type="entry name" value="FBOX"/>
    <property type="match status" value="1"/>
</dbReference>
<feature type="domain" description="F-box" evidence="2">
    <location>
        <begin position="14"/>
        <end position="60"/>
    </location>
</feature>
<dbReference type="GO" id="GO:0031146">
    <property type="term" value="P:SCF-dependent proteasomal ubiquitin-dependent protein catabolic process"/>
    <property type="evidence" value="ECO:0007669"/>
    <property type="project" value="TreeGrafter"/>
</dbReference>
<protein>
    <recommendedName>
        <fullName evidence="2">F-box domain-containing protein</fullName>
    </recommendedName>
</protein>
<evidence type="ECO:0000256" key="1">
    <source>
        <dbReference type="PROSITE-ProRule" id="PRU00221"/>
    </source>
</evidence>
<feature type="repeat" description="WD" evidence="1">
    <location>
        <begin position="190"/>
        <end position="219"/>
    </location>
</feature>
<dbReference type="InterPro" id="IPR001810">
    <property type="entry name" value="F-box_dom"/>
</dbReference>
<dbReference type="PROSITE" id="PS50294">
    <property type="entry name" value="WD_REPEATS_REGION"/>
    <property type="match status" value="1"/>
</dbReference>
<name>A0AAN9VJ84_9ORTH</name>
<keyword evidence="1" id="KW-0853">WD repeat</keyword>
<dbReference type="SMART" id="SM00320">
    <property type="entry name" value="WD40"/>
    <property type="match status" value="6"/>
</dbReference>
<dbReference type="GO" id="GO:0019005">
    <property type="term" value="C:SCF ubiquitin ligase complex"/>
    <property type="evidence" value="ECO:0007669"/>
    <property type="project" value="TreeGrafter"/>
</dbReference>
<dbReference type="InterPro" id="IPR036047">
    <property type="entry name" value="F-box-like_dom_sf"/>
</dbReference>
<dbReference type="PANTHER" id="PTHR14381:SF1">
    <property type="entry name" value="F-BOX_WD REPEAT-CONTAINING PROTEIN 4"/>
    <property type="match status" value="1"/>
</dbReference>
<feature type="repeat" description="WD" evidence="1">
    <location>
        <begin position="300"/>
        <end position="322"/>
    </location>
</feature>
<proteinExistence type="predicted"/>
<dbReference type="InterPro" id="IPR001680">
    <property type="entry name" value="WD40_rpt"/>
</dbReference>